<comment type="similarity">
    <text evidence="1">Belongs to the HscB family.</text>
</comment>
<dbReference type="GO" id="GO:0001671">
    <property type="term" value="F:ATPase activator activity"/>
    <property type="evidence" value="ECO:0007669"/>
    <property type="project" value="InterPro"/>
</dbReference>
<dbReference type="PANTHER" id="PTHR14021">
    <property type="entry name" value="IRON-SULFUR CLUSTER CO-CHAPERONE PROTEIN HSCB"/>
    <property type="match status" value="1"/>
</dbReference>
<dbReference type="WBParaSite" id="Pan_g5185.t1">
    <property type="protein sequence ID" value="Pan_g5185.t1"/>
    <property type="gene ID" value="Pan_g5185"/>
</dbReference>
<dbReference type="CDD" id="cd06257">
    <property type="entry name" value="DnaJ"/>
    <property type="match status" value="1"/>
</dbReference>
<dbReference type="SMART" id="SM00271">
    <property type="entry name" value="DnaJ"/>
    <property type="match status" value="1"/>
</dbReference>
<accession>A0A7E4VZ68</accession>
<reference evidence="5" key="2">
    <citation type="submission" date="2020-10" db="UniProtKB">
        <authorList>
            <consortium name="WormBaseParasite"/>
        </authorList>
    </citation>
    <scope>IDENTIFICATION</scope>
</reference>
<dbReference type="SUPFAM" id="SSF46565">
    <property type="entry name" value="Chaperone J-domain"/>
    <property type="match status" value="1"/>
</dbReference>
<dbReference type="GO" id="GO:0051087">
    <property type="term" value="F:protein-folding chaperone binding"/>
    <property type="evidence" value="ECO:0007669"/>
    <property type="project" value="InterPro"/>
</dbReference>
<name>A0A7E4VZ68_PANRE</name>
<evidence type="ECO:0000313" key="4">
    <source>
        <dbReference type="Proteomes" id="UP000492821"/>
    </source>
</evidence>
<dbReference type="SUPFAM" id="SSF47144">
    <property type="entry name" value="HSC20 (HSCB), C-terminal oligomerisation domain"/>
    <property type="match status" value="1"/>
</dbReference>
<evidence type="ECO:0000313" key="5">
    <source>
        <dbReference type="WBParaSite" id="Pan_g5185.t1"/>
    </source>
</evidence>
<dbReference type="Pfam" id="PF07743">
    <property type="entry name" value="HSCB_C"/>
    <property type="match status" value="1"/>
</dbReference>
<reference evidence="4" key="1">
    <citation type="journal article" date="2013" name="Genetics">
        <title>The draft genome and transcriptome of Panagrellus redivivus are shaped by the harsh demands of a free-living lifestyle.</title>
        <authorList>
            <person name="Srinivasan J."/>
            <person name="Dillman A.R."/>
            <person name="Macchietto M.G."/>
            <person name="Heikkinen L."/>
            <person name="Lakso M."/>
            <person name="Fracchia K.M."/>
            <person name="Antoshechkin I."/>
            <person name="Mortazavi A."/>
            <person name="Wong G."/>
            <person name="Sternberg P.W."/>
        </authorList>
    </citation>
    <scope>NUCLEOTIDE SEQUENCE [LARGE SCALE GENOMIC DNA]</scope>
    <source>
        <strain evidence="4">MT8872</strain>
    </source>
</reference>
<dbReference type="Gene3D" id="1.10.287.110">
    <property type="entry name" value="DnaJ domain"/>
    <property type="match status" value="1"/>
</dbReference>
<dbReference type="Pfam" id="PF00226">
    <property type="entry name" value="DnaJ"/>
    <property type="match status" value="1"/>
</dbReference>
<organism evidence="4 5">
    <name type="scientific">Panagrellus redivivus</name>
    <name type="common">Microworm</name>
    <dbReference type="NCBI Taxonomy" id="6233"/>
    <lineage>
        <taxon>Eukaryota</taxon>
        <taxon>Metazoa</taxon>
        <taxon>Ecdysozoa</taxon>
        <taxon>Nematoda</taxon>
        <taxon>Chromadorea</taxon>
        <taxon>Rhabditida</taxon>
        <taxon>Tylenchina</taxon>
        <taxon>Panagrolaimomorpha</taxon>
        <taxon>Panagrolaimoidea</taxon>
        <taxon>Panagrolaimidae</taxon>
        <taxon>Panagrellus</taxon>
    </lineage>
</organism>
<dbReference type="PANTHER" id="PTHR14021:SF15">
    <property type="entry name" value="IRON-SULFUR CLUSTER CO-CHAPERONE PROTEIN HSCB"/>
    <property type="match status" value="1"/>
</dbReference>
<feature type="domain" description="J" evidence="3">
    <location>
        <begin position="63"/>
        <end position="135"/>
    </location>
</feature>
<dbReference type="NCBIfam" id="TIGR00714">
    <property type="entry name" value="hscB"/>
    <property type="match status" value="1"/>
</dbReference>
<dbReference type="AlphaFoldDB" id="A0A7E4VZ68"/>
<protein>
    <submittedName>
        <fullName evidence="5">J domain-containing protein</fullName>
    </submittedName>
</protein>
<evidence type="ECO:0000256" key="2">
    <source>
        <dbReference type="ARBA" id="ARBA00023186"/>
    </source>
</evidence>
<dbReference type="Gene3D" id="1.20.1280.20">
    <property type="entry name" value="HscB, C-terminal domain"/>
    <property type="match status" value="1"/>
</dbReference>
<dbReference type="PROSITE" id="PS50076">
    <property type="entry name" value="DNAJ_2"/>
    <property type="match status" value="1"/>
</dbReference>
<dbReference type="InterPro" id="IPR004640">
    <property type="entry name" value="HscB"/>
</dbReference>
<dbReference type="InterPro" id="IPR036869">
    <property type="entry name" value="J_dom_sf"/>
</dbReference>
<keyword evidence="4" id="KW-1185">Reference proteome</keyword>
<dbReference type="Proteomes" id="UP000492821">
    <property type="component" value="Unassembled WGS sequence"/>
</dbReference>
<dbReference type="GO" id="GO:0051259">
    <property type="term" value="P:protein complex oligomerization"/>
    <property type="evidence" value="ECO:0007669"/>
    <property type="project" value="InterPro"/>
</dbReference>
<dbReference type="InterPro" id="IPR001623">
    <property type="entry name" value="DnaJ_domain"/>
</dbReference>
<dbReference type="InterPro" id="IPR036386">
    <property type="entry name" value="HscB_C_sf"/>
</dbReference>
<evidence type="ECO:0000256" key="1">
    <source>
        <dbReference type="ARBA" id="ARBA00010476"/>
    </source>
</evidence>
<keyword evidence="2" id="KW-0143">Chaperone</keyword>
<dbReference type="GO" id="GO:0044571">
    <property type="term" value="P:[2Fe-2S] cluster assembly"/>
    <property type="evidence" value="ECO:0007669"/>
    <property type="project" value="InterPro"/>
</dbReference>
<proteinExistence type="inferred from homology"/>
<dbReference type="InterPro" id="IPR009073">
    <property type="entry name" value="HscB_oligo_C"/>
</dbReference>
<dbReference type="GO" id="GO:0005739">
    <property type="term" value="C:mitochondrion"/>
    <property type="evidence" value="ECO:0007669"/>
    <property type="project" value="TreeGrafter"/>
</dbReference>
<evidence type="ECO:0000259" key="3">
    <source>
        <dbReference type="PROSITE" id="PS50076"/>
    </source>
</evidence>
<sequence length="223" mass="25981">MNTYLQQASHGLRRLLSSSHRLQASCSSRLASQCWKCRKTFPKGFPIHCNDCNVIQPIRADQDYFGYFGMDQNFELNPDDLKKKFWKIQSVVHPDKYGMNEEKEQKYAELHSSFANQAYKTLQNPRSRALYMLELSKVEPSETDPAFAMEILELSEEIEEMTKAEDLNAKKHEIEASINELLDSVAANFDKGANEEARESLNRLRYYDRMKKLVVRRLDEISQ</sequence>